<evidence type="ECO:0000313" key="3">
    <source>
        <dbReference type="RefSeq" id="XP_009787873.1"/>
    </source>
</evidence>
<dbReference type="AlphaFoldDB" id="A0A1U7XAI5"/>
<dbReference type="RefSeq" id="XP_009787873.1">
    <property type="nucleotide sequence ID" value="XM_009789571.1"/>
</dbReference>
<proteinExistence type="predicted"/>
<dbReference type="PANTHER" id="PTHR46238">
    <property type="entry name" value="REVERSE TRANSCRIPTASE DOMAIN-CONTAINING PROTEIN"/>
    <property type="match status" value="1"/>
</dbReference>
<dbReference type="Proteomes" id="UP000189701">
    <property type="component" value="Unplaced"/>
</dbReference>
<evidence type="ECO:0000313" key="2">
    <source>
        <dbReference type="Proteomes" id="UP000189701"/>
    </source>
</evidence>
<evidence type="ECO:0000256" key="1">
    <source>
        <dbReference type="SAM" id="MobiDB-lite"/>
    </source>
</evidence>
<name>A0A1U7XAI5_NICSY</name>
<organism evidence="2 3">
    <name type="scientific">Nicotiana sylvestris</name>
    <name type="common">Wood tobacco</name>
    <name type="synonym">South American tobacco</name>
    <dbReference type="NCBI Taxonomy" id="4096"/>
    <lineage>
        <taxon>Eukaryota</taxon>
        <taxon>Viridiplantae</taxon>
        <taxon>Streptophyta</taxon>
        <taxon>Embryophyta</taxon>
        <taxon>Tracheophyta</taxon>
        <taxon>Spermatophyta</taxon>
        <taxon>Magnoliopsida</taxon>
        <taxon>eudicotyledons</taxon>
        <taxon>Gunneridae</taxon>
        <taxon>Pentapetalae</taxon>
        <taxon>asterids</taxon>
        <taxon>lamiids</taxon>
        <taxon>Solanales</taxon>
        <taxon>Solanaceae</taxon>
        <taxon>Nicotianoideae</taxon>
        <taxon>Nicotianeae</taxon>
        <taxon>Nicotiana</taxon>
    </lineage>
</organism>
<reference evidence="2" key="1">
    <citation type="journal article" date="2013" name="Genome Biol.">
        <title>Reference genomes and transcriptomes of Nicotiana sylvestris and Nicotiana tomentosiformis.</title>
        <authorList>
            <person name="Sierro N."/>
            <person name="Battey J.N."/>
            <person name="Ouadi S."/>
            <person name="Bovet L."/>
            <person name="Goepfert S."/>
            <person name="Bakaher N."/>
            <person name="Peitsch M.C."/>
            <person name="Ivanov N.V."/>
        </authorList>
    </citation>
    <scope>NUCLEOTIDE SEQUENCE [LARGE SCALE GENOMIC DNA]</scope>
</reference>
<protein>
    <submittedName>
        <fullName evidence="3">Uncharacterized protein LOC104235760</fullName>
    </submittedName>
</protein>
<sequence length="225" mass="25706">MEASREVLGVSKGFSGRHQGDWWWNDTVQGKVEVKKVAYAKLAGSTSEEERSANRERHKVARKEAKLAVTEAKNAAFRNLYEELGEKGGERKLFRLAKVRDRKAQDLDQGDRDIVLGDLGNSKSPRDFSYCRRIKVEEVVGRCDEEDAEVMEVEYSGTVVQEQRSKTEYLECKFSAESRDVGWDVRLGPQVIPKRDNFKYLGSMIQGDGEINEDVTHRIRAGWMK</sequence>
<reference evidence="3" key="2">
    <citation type="submission" date="2025-08" db="UniProtKB">
        <authorList>
            <consortium name="RefSeq"/>
        </authorList>
    </citation>
    <scope>IDENTIFICATION</scope>
    <source>
        <tissue evidence="3">Leaf</tissue>
    </source>
</reference>
<dbReference type="PANTHER" id="PTHR46238:SF8">
    <property type="entry name" value="ENDONUCLEASE_EXONUCLEASE_PHOSPHATASE DOMAIN-CONTAINING PROTEIN"/>
    <property type="match status" value="1"/>
</dbReference>
<accession>A0A1U7XAI5</accession>
<gene>
    <name evidence="3" type="primary">LOC104235760</name>
</gene>
<feature type="region of interest" description="Disordered" evidence="1">
    <location>
        <begin position="43"/>
        <end position="64"/>
    </location>
</feature>
<keyword evidence="2" id="KW-1185">Reference proteome</keyword>